<sequence length="360" mass="39603">MDSRRPSGSGPNTPPLSIAPSAFHDRRGILDRRYSDASNVLPIDINIDHRQHSSSGSSGSQCAQEHDPYSSLVNAAGIPTPPGSSVHNSIRSLNGNGSVAFSQLTISEQDDPAVYNHMYASSHAGSLSPLSAGAAFRGLPSPQSPLLISPTRSQRQHPFQQLQVPCTCIFYELENANMALYPPGDMDNQTPLYSIHVAPSCFQPMSFVTTIKRGGTNSKQLVARFELGISRDPPTLFMDNRPYQLQDVFHEFRKVKSKLKQDRWRWVRGQCKLQWFYSSDYEAICHYELDPDRTPLAKLLSAAGAYAPGGLPPSAGPPTTKLMVMTPNQALLDEIVVSALLVERKRLTPVDGNQNKDLFN</sequence>
<keyword evidence="2" id="KW-1185">Reference proteome</keyword>
<protein>
    <submittedName>
        <fullName evidence="1">Uncharacterized protein</fullName>
    </submittedName>
</protein>
<reference evidence="1" key="1">
    <citation type="journal article" date="2021" name="Environ. Microbiol.">
        <title>Gene family expansions and transcriptome signatures uncover fungal adaptations to wood decay.</title>
        <authorList>
            <person name="Hage H."/>
            <person name="Miyauchi S."/>
            <person name="Viragh M."/>
            <person name="Drula E."/>
            <person name="Min B."/>
            <person name="Chaduli D."/>
            <person name="Navarro D."/>
            <person name="Favel A."/>
            <person name="Norest M."/>
            <person name="Lesage-Meessen L."/>
            <person name="Balint B."/>
            <person name="Merenyi Z."/>
            <person name="de Eugenio L."/>
            <person name="Morin E."/>
            <person name="Martinez A.T."/>
            <person name="Baldrian P."/>
            <person name="Stursova M."/>
            <person name="Martinez M.J."/>
            <person name="Novotny C."/>
            <person name="Magnuson J.K."/>
            <person name="Spatafora J.W."/>
            <person name="Maurice S."/>
            <person name="Pangilinan J."/>
            <person name="Andreopoulos W."/>
            <person name="LaButti K."/>
            <person name="Hundley H."/>
            <person name="Na H."/>
            <person name="Kuo A."/>
            <person name="Barry K."/>
            <person name="Lipzen A."/>
            <person name="Henrissat B."/>
            <person name="Riley R."/>
            <person name="Ahrendt S."/>
            <person name="Nagy L.G."/>
            <person name="Grigoriev I.V."/>
            <person name="Martin F."/>
            <person name="Rosso M.N."/>
        </authorList>
    </citation>
    <scope>NUCLEOTIDE SEQUENCE</scope>
    <source>
        <strain evidence="1">CBS 384.51</strain>
    </source>
</reference>
<dbReference type="EMBL" id="MU274900">
    <property type="protein sequence ID" value="KAI0095036.1"/>
    <property type="molecule type" value="Genomic_DNA"/>
</dbReference>
<organism evidence="1 2">
    <name type="scientific">Irpex rosettiformis</name>
    <dbReference type="NCBI Taxonomy" id="378272"/>
    <lineage>
        <taxon>Eukaryota</taxon>
        <taxon>Fungi</taxon>
        <taxon>Dikarya</taxon>
        <taxon>Basidiomycota</taxon>
        <taxon>Agaricomycotina</taxon>
        <taxon>Agaricomycetes</taxon>
        <taxon>Polyporales</taxon>
        <taxon>Irpicaceae</taxon>
        <taxon>Irpex</taxon>
    </lineage>
</organism>
<comment type="caution">
    <text evidence="1">The sequence shown here is derived from an EMBL/GenBank/DDBJ whole genome shotgun (WGS) entry which is preliminary data.</text>
</comment>
<evidence type="ECO:0000313" key="2">
    <source>
        <dbReference type="Proteomes" id="UP001055072"/>
    </source>
</evidence>
<dbReference type="Proteomes" id="UP001055072">
    <property type="component" value="Unassembled WGS sequence"/>
</dbReference>
<gene>
    <name evidence="1" type="ORF">BDY19DRAFT_62284</name>
</gene>
<name>A0ACB8ULE8_9APHY</name>
<accession>A0ACB8ULE8</accession>
<proteinExistence type="predicted"/>
<evidence type="ECO:0000313" key="1">
    <source>
        <dbReference type="EMBL" id="KAI0095036.1"/>
    </source>
</evidence>